<dbReference type="AlphaFoldDB" id="A0A6A0A896"/>
<reference evidence="1 2" key="1">
    <citation type="submission" date="2020-02" db="EMBL/GenBank/DDBJ databases">
        <title>Draft genome sequence of Haematococcus lacustris strain NIES-144.</title>
        <authorList>
            <person name="Morimoto D."/>
            <person name="Nakagawa S."/>
            <person name="Yoshida T."/>
            <person name="Sawayama S."/>
        </authorList>
    </citation>
    <scope>NUCLEOTIDE SEQUENCE [LARGE SCALE GENOMIC DNA]</scope>
    <source>
        <strain evidence="1 2">NIES-144</strain>
    </source>
</reference>
<sequence>MSHTPGAQYLLHQDMFTTPTQPSGQTCRLFRGCILAIAQSMEPTDVAKHLSMCWLSAAEVASLRNL</sequence>
<accession>A0A6A0A896</accession>
<organism evidence="1 2">
    <name type="scientific">Haematococcus lacustris</name>
    <name type="common">Green alga</name>
    <name type="synonym">Haematococcus pluvialis</name>
    <dbReference type="NCBI Taxonomy" id="44745"/>
    <lineage>
        <taxon>Eukaryota</taxon>
        <taxon>Viridiplantae</taxon>
        <taxon>Chlorophyta</taxon>
        <taxon>core chlorophytes</taxon>
        <taxon>Chlorophyceae</taxon>
        <taxon>CS clade</taxon>
        <taxon>Chlamydomonadales</taxon>
        <taxon>Haematococcaceae</taxon>
        <taxon>Haematococcus</taxon>
    </lineage>
</organism>
<evidence type="ECO:0000313" key="1">
    <source>
        <dbReference type="EMBL" id="GFH28919.1"/>
    </source>
</evidence>
<gene>
    <name evidence="1" type="ORF">HaLaN_27488</name>
</gene>
<name>A0A6A0A896_HAELA</name>
<proteinExistence type="predicted"/>
<dbReference type="Proteomes" id="UP000485058">
    <property type="component" value="Unassembled WGS sequence"/>
</dbReference>
<keyword evidence="2" id="KW-1185">Reference proteome</keyword>
<protein>
    <submittedName>
        <fullName evidence="1">Uncharacterized protein</fullName>
    </submittedName>
</protein>
<comment type="caution">
    <text evidence="1">The sequence shown here is derived from an EMBL/GenBank/DDBJ whole genome shotgun (WGS) entry which is preliminary data.</text>
</comment>
<evidence type="ECO:0000313" key="2">
    <source>
        <dbReference type="Proteomes" id="UP000485058"/>
    </source>
</evidence>
<feature type="non-terminal residue" evidence="1">
    <location>
        <position position="1"/>
    </location>
</feature>
<feature type="non-terminal residue" evidence="1">
    <location>
        <position position="66"/>
    </location>
</feature>
<dbReference type="EMBL" id="BLLF01004102">
    <property type="protein sequence ID" value="GFH28919.1"/>
    <property type="molecule type" value="Genomic_DNA"/>
</dbReference>